<evidence type="ECO:0000313" key="4">
    <source>
        <dbReference type="Proteomes" id="UP000637299"/>
    </source>
</evidence>
<dbReference type="Pfam" id="PF00534">
    <property type="entry name" value="Glycos_transf_1"/>
    <property type="match status" value="1"/>
</dbReference>
<feature type="domain" description="Glycosyl transferase family 1" evidence="1">
    <location>
        <begin position="177"/>
        <end position="328"/>
    </location>
</feature>
<dbReference type="EMBL" id="JACYFS010000001">
    <property type="protein sequence ID" value="MBD8082223.1"/>
    <property type="molecule type" value="Genomic_DNA"/>
</dbReference>
<dbReference type="RefSeq" id="WP_191735892.1">
    <property type="nucleotide sequence ID" value="NZ_JACYFS010000001.1"/>
</dbReference>
<gene>
    <name evidence="3" type="ORF">IC610_07250</name>
</gene>
<evidence type="ECO:0000259" key="2">
    <source>
        <dbReference type="Pfam" id="PF13439"/>
    </source>
</evidence>
<dbReference type="InterPro" id="IPR050194">
    <property type="entry name" value="Glycosyltransferase_grp1"/>
</dbReference>
<keyword evidence="4" id="KW-1185">Reference proteome</keyword>
<proteinExistence type="predicted"/>
<dbReference type="Proteomes" id="UP000637299">
    <property type="component" value="Unassembled WGS sequence"/>
</dbReference>
<evidence type="ECO:0000313" key="3">
    <source>
        <dbReference type="EMBL" id="MBD8082223.1"/>
    </source>
</evidence>
<dbReference type="InterPro" id="IPR001296">
    <property type="entry name" value="Glyco_trans_1"/>
</dbReference>
<dbReference type="Gene3D" id="3.40.50.2000">
    <property type="entry name" value="Glycogen Phosphorylase B"/>
    <property type="match status" value="2"/>
</dbReference>
<dbReference type="Pfam" id="PF13439">
    <property type="entry name" value="Glyco_transf_4"/>
    <property type="match status" value="1"/>
</dbReference>
<dbReference type="PANTHER" id="PTHR45947:SF3">
    <property type="entry name" value="SULFOQUINOVOSYL TRANSFERASE SQD2"/>
    <property type="match status" value="1"/>
</dbReference>
<feature type="domain" description="Glycosyltransferase subfamily 4-like N-terminal" evidence="2">
    <location>
        <begin position="13"/>
        <end position="164"/>
    </location>
</feature>
<name>A0ABR8ZA85_9FLAO</name>
<organism evidence="3 4">
    <name type="scientific">Chryseobacterium caseinilyticum</name>
    <dbReference type="NCBI Taxonomy" id="2771428"/>
    <lineage>
        <taxon>Bacteria</taxon>
        <taxon>Pseudomonadati</taxon>
        <taxon>Bacteroidota</taxon>
        <taxon>Flavobacteriia</taxon>
        <taxon>Flavobacteriales</taxon>
        <taxon>Weeksellaceae</taxon>
        <taxon>Chryseobacterium group</taxon>
        <taxon>Chryseobacterium</taxon>
    </lineage>
</organism>
<accession>A0ABR8ZA85</accession>
<dbReference type="InterPro" id="IPR028098">
    <property type="entry name" value="Glyco_trans_4-like_N"/>
</dbReference>
<dbReference type="SUPFAM" id="SSF53756">
    <property type="entry name" value="UDP-Glycosyltransferase/glycogen phosphorylase"/>
    <property type="match status" value="1"/>
</dbReference>
<evidence type="ECO:0000259" key="1">
    <source>
        <dbReference type="Pfam" id="PF00534"/>
    </source>
</evidence>
<dbReference type="PANTHER" id="PTHR45947">
    <property type="entry name" value="SULFOQUINOVOSYL TRANSFERASE SQD2"/>
    <property type="match status" value="1"/>
</dbReference>
<comment type="caution">
    <text evidence="3">The sequence shown here is derived from an EMBL/GenBank/DDBJ whole genome shotgun (WGS) entry which is preliminary data.</text>
</comment>
<reference evidence="3 4" key="1">
    <citation type="submission" date="2020-09" db="EMBL/GenBank/DDBJ databases">
        <title>Genome seq and assembly of Chryseobacterium sp.</title>
        <authorList>
            <person name="Chhetri G."/>
        </authorList>
    </citation>
    <scope>NUCLEOTIDE SEQUENCE [LARGE SCALE GENOMIC DNA]</scope>
    <source>
        <strain evidence="3 4">GCR10</strain>
    </source>
</reference>
<sequence>MRILHVITLAELGGAQSVVINLTERSVQDNDEVFVASSEHGEMWDVLHEKVYQIKIKSLKHSLGLADFIVLKELYSIYKSLKPDVVHLHSSKIGILGRLVFPSSKIIYTIHGFDSIRVRYRKFLPLEKILKSRCRAIVGVSNYDLENLKSEGIVNNIHKIQNGIKDFAHDNDDTHEDLFADFRQSEDTKVILSIARLAPPKRFDIFCQLADKFLDQDVIFAWIGNKTPEKNIPKNVILFGEKKDAFRHYRNADIAVLFSNYEGLPMSLIEALCFSKPIVASDVGGISELIDGNGAVAANDDLHKMQKTITFMLNNQNIYDKFAEQSRNIFEDKFNVDVMYNKYKELYSVIAKK</sequence>
<protein>
    <submittedName>
        <fullName evidence="3">Glycosyltransferase</fullName>
    </submittedName>
</protein>